<evidence type="ECO:0000313" key="4">
    <source>
        <dbReference type="EMBL" id="EFI32941.1"/>
    </source>
</evidence>
<dbReference type="Gene3D" id="3.10.350.10">
    <property type="entry name" value="LysM domain"/>
    <property type="match status" value="4"/>
</dbReference>
<dbReference type="InterPro" id="IPR008258">
    <property type="entry name" value="Transglycosylase_SLT_dom_1"/>
</dbReference>
<evidence type="ECO:0000259" key="3">
    <source>
        <dbReference type="PROSITE" id="PS51782"/>
    </source>
</evidence>
<dbReference type="PROSITE" id="PS51782">
    <property type="entry name" value="LYSM"/>
    <property type="match status" value="4"/>
</dbReference>
<dbReference type="eggNOG" id="COG1388">
    <property type="taxonomic scope" value="Bacteria"/>
</dbReference>
<dbReference type="SUPFAM" id="SSF54106">
    <property type="entry name" value="LysM domain"/>
    <property type="match status" value="4"/>
</dbReference>
<comment type="similarity">
    <text evidence="1">Belongs to the transglycosylase Slt family.</text>
</comment>
<dbReference type="Proteomes" id="UP000005496">
    <property type="component" value="Unassembled WGS sequence"/>
</dbReference>
<feature type="region of interest" description="Disordered" evidence="2">
    <location>
        <begin position="516"/>
        <end position="541"/>
    </location>
</feature>
<dbReference type="EMBL" id="ACJN02000004">
    <property type="protein sequence ID" value="EFI32941.1"/>
    <property type="molecule type" value="Genomic_DNA"/>
</dbReference>
<dbReference type="CDD" id="cd00118">
    <property type="entry name" value="LysM"/>
    <property type="match status" value="4"/>
</dbReference>
<dbReference type="PANTHER" id="PTHR33734">
    <property type="entry name" value="LYSM DOMAIN-CONTAINING GPI-ANCHORED PROTEIN 2"/>
    <property type="match status" value="1"/>
</dbReference>
<dbReference type="GO" id="GO:0000270">
    <property type="term" value="P:peptidoglycan metabolic process"/>
    <property type="evidence" value="ECO:0007669"/>
    <property type="project" value="InterPro"/>
</dbReference>
<sequence length="589" mass="66595">MPLRFLWIFPAVFLLLSCASTPRDDSADLKPRTLEQSRILSHPELEVDADGISKEAEAAESMFRDEMDDLSPEEKAELQRTPLTEAEKEALETEIEFDFVLDARETQAMENYFKLYTHRYRNNFQAWLDRSEKYLPYIKEVFQERGLPEDLIYLPFAESGFNPRAYSRAGAAGIWQFMPGTGRMYDLRVDWWLDERRNPFLSTYAAADYLAKLYDEFECWYLALAAYNAGEGRVGRAMQRSGHDNYFDLINGPYLAMETRNYVPKFLAILKILRNLEELDFDPIDWDRAPDYRELEIPPGTDLIALSRAAGMEFDEFKEYNPAFRREVSPSDTRTQVMLPDTKAQAAAEFLDSPEAEQHAGYHRYQVSSGDSWWRISNRFGVPVSVLQEMNNTTSDMLRPGQYVFVPASGSTHAGSSTQDYAQRRGNYEVQSGDTLWDISRKFNVEMQTLIAANGLSGNTIRPGQKLYIPGHTQAGGGDEGSRVQTTYSVSSGDTLWEIARKFNVGMDDLRNANGLSGNTIRPGQELDIPGGGSGDSGGSVTTYQVRRGDTLSEIASRFGVSTRDLQNWNNLSSGQVIRPGDSLEVRVD</sequence>
<dbReference type="SUPFAM" id="SSF53955">
    <property type="entry name" value="Lysozyme-like"/>
    <property type="match status" value="1"/>
</dbReference>
<feature type="domain" description="LysM" evidence="3">
    <location>
        <begin position="542"/>
        <end position="586"/>
    </location>
</feature>
<accession>D6SUG1</accession>
<dbReference type="PROSITE" id="PS51257">
    <property type="entry name" value="PROKAR_LIPOPROTEIN"/>
    <property type="match status" value="1"/>
</dbReference>
<dbReference type="InterPro" id="IPR000189">
    <property type="entry name" value="Transglyc_AS"/>
</dbReference>
<proteinExistence type="inferred from homology"/>
<dbReference type="Gene3D" id="1.10.530.10">
    <property type="match status" value="1"/>
</dbReference>
<dbReference type="AlphaFoldDB" id="D6SUG1"/>
<feature type="domain" description="LysM" evidence="3">
    <location>
        <begin position="426"/>
        <end position="469"/>
    </location>
</feature>
<dbReference type="Pfam" id="PF01464">
    <property type="entry name" value="SLT"/>
    <property type="match status" value="1"/>
</dbReference>
<name>D6SUG1_9BACT</name>
<dbReference type="RefSeq" id="WP_008871634.1">
    <property type="nucleotide sequence ID" value="NZ_ACJN02000004.1"/>
</dbReference>
<keyword evidence="5" id="KW-1185">Reference proteome</keyword>
<dbReference type="GO" id="GO:0008932">
    <property type="term" value="F:lytic endotransglycosylase activity"/>
    <property type="evidence" value="ECO:0007669"/>
    <property type="project" value="TreeGrafter"/>
</dbReference>
<dbReference type="Pfam" id="PF01476">
    <property type="entry name" value="LysM"/>
    <property type="match status" value="4"/>
</dbReference>
<dbReference type="eggNOG" id="COG0741">
    <property type="taxonomic scope" value="Bacteria"/>
</dbReference>
<feature type="domain" description="LysM" evidence="3">
    <location>
        <begin position="486"/>
        <end position="529"/>
    </location>
</feature>
<evidence type="ECO:0000313" key="5">
    <source>
        <dbReference type="Proteomes" id="UP000005496"/>
    </source>
</evidence>
<dbReference type="PANTHER" id="PTHR33734:SF22">
    <property type="entry name" value="MEMBRANE-BOUND LYTIC MUREIN TRANSGLYCOSYLASE D"/>
    <property type="match status" value="1"/>
</dbReference>
<gene>
    <name evidence="4" type="ORF">Dthio_PD0255</name>
</gene>
<dbReference type="InterPro" id="IPR036779">
    <property type="entry name" value="LysM_dom_sf"/>
</dbReference>
<dbReference type="SMART" id="SM00257">
    <property type="entry name" value="LysM"/>
    <property type="match status" value="4"/>
</dbReference>
<protein>
    <submittedName>
        <fullName evidence="4">Lytic transglycosylase catalytic</fullName>
    </submittedName>
</protein>
<dbReference type="InterPro" id="IPR023346">
    <property type="entry name" value="Lysozyme-like_dom_sf"/>
</dbReference>
<dbReference type="PROSITE" id="PS00922">
    <property type="entry name" value="TRANSGLYCOSYLASE"/>
    <property type="match status" value="1"/>
</dbReference>
<evidence type="ECO:0000256" key="2">
    <source>
        <dbReference type="SAM" id="MobiDB-lite"/>
    </source>
</evidence>
<evidence type="ECO:0000256" key="1">
    <source>
        <dbReference type="ARBA" id="ARBA00007734"/>
    </source>
</evidence>
<reference evidence="4" key="1">
    <citation type="submission" date="2010-05" db="EMBL/GenBank/DDBJ databases">
        <title>The draft genome of Desulfonatronospira thiodismutans ASO3-1.</title>
        <authorList>
            <consortium name="US DOE Joint Genome Institute (JGI-PGF)"/>
            <person name="Lucas S."/>
            <person name="Copeland A."/>
            <person name="Lapidus A."/>
            <person name="Cheng J.-F."/>
            <person name="Bruce D."/>
            <person name="Goodwin L."/>
            <person name="Pitluck S."/>
            <person name="Chertkov O."/>
            <person name="Brettin T."/>
            <person name="Detter J.C."/>
            <person name="Han C."/>
            <person name="Land M.L."/>
            <person name="Hauser L."/>
            <person name="Kyrpides N."/>
            <person name="Mikhailova N."/>
            <person name="Muyzer G."/>
            <person name="Woyke T."/>
        </authorList>
    </citation>
    <scope>NUCLEOTIDE SEQUENCE [LARGE SCALE GENOMIC DNA]</scope>
    <source>
        <strain evidence="4">ASO3-1</strain>
    </source>
</reference>
<dbReference type="GO" id="GO:0016020">
    <property type="term" value="C:membrane"/>
    <property type="evidence" value="ECO:0007669"/>
    <property type="project" value="InterPro"/>
</dbReference>
<comment type="caution">
    <text evidence="4">The sequence shown here is derived from an EMBL/GenBank/DDBJ whole genome shotgun (WGS) entry which is preliminary data.</text>
</comment>
<dbReference type="InterPro" id="IPR018392">
    <property type="entry name" value="LysM"/>
</dbReference>
<organism evidence="4 5">
    <name type="scientific">Desulfonatronospira thiodismutans ASO3-1</name>
    <dbReference type="NCBI Taxonomy" id="555779"/>
    <lineage>
        <taxon>Bacteria</taxon>
        <taxon>Pseudomonadati</taxon>
        <taxon>Thermodesulfobacteriota</taxon>
        <taxon>Desulfovibrionia</taxon>
        <taxon>Desulfovibrionales</taxon>
        <taxon>Desulfonatronovibrionaceae</taxon>
        <taxon>Desulfonatronospira</taxon>
    </lineage>
</organism>
<feature type="domain" description="LysM" evidence="3">
    <location>
        <begin position="363"/>
        <end position="406"/>
    </location>
</feature>
<dbReference type="CDD" id="cd16894">
    <property type="entry name" value="MltD-like"/>
    <property type="match status" value="1"/>
</dbReference>